<accession>A0ABT8L936</accession>
<dbReference type="SUPFAM" id="SSF52540">
    <property type="entry name" value="P-loop containing nucleoside triphosphate hydrolases"/>
    <property type="match status" value="1"/>
</dbReference>
<evidence type="ECO:0000256" key="1">
    <source>
        <dbReference type="ARBA" id="ARBA00022679"/>
    </source>
</evidence>
<dbReference type="InterPro" id="IPR037359">
    <property type="entry name" value="NST/OST"/>
</dbReference>
<dbReference type="Proteomes" id="UP001172083">
    <property type="component" value="Unassembled WGS sequence"/>
</dbReference>
<feature type="domain" description="Sulfotransferase" evidence="3">
    <location>
        <begin position="5"/>
        <end position="205"/>
    </location>
</feature>
<organism evidence="4 5">
    <name type="scientific">Agaribacillus aureus</name>
    <dbReference type="NCBI Taxonomy" id="3051825"/>
    <lineage>
        <taxon>Bacteria</taxon>
        <taxon>Pseudomonadati</taxon>
        <taxon>Bacteroidota</taxon>
        <taxon>Cytophagia</taxon>
        <taxon>Cytophagales</taxon>
        <taxon>Splendidivirgaceae</taxon>
        <taxon>Agaribacillus</taxon>
    </lineage>
</organism>
<dbReference type="InterPro" id="IPR027417">
    <property type="entry name" value="P-loop_NTPase"/>
</dbReference>
<dbReference type="PANTHER" id="PTHR10605:SF56">
    <property type="entry name" value="BIFUNCTIONAL HEPARAN SULFATE N-DEACETYLASE_N-SULFOTRANSFERASE"/>
    <property type="match status" value="1"/>
</dbReference>
<dbReference type="EMBL" id="JAUJEB010000004">
    <property type="protein sequence ID" value="MDN5214193.1"/>
    <property type="molecule type" value="Genomic_DNA"/>
</dbReference>
<dbReference type="InterPro" id="IPR000863">
    <property type="entry name" value="Sulfotransferase_dom"/>
</dbReference>
<comment type="caution">
    <text evidence="4">The sequence shown here is derived from an EMBL/GenBank/DDBJ whole genome shotgun (WGS) entry which is preliminary data.</text>
</comment>
<dbReference type="RefSeq" id="WP_346759528.1">
    <property type="nucleotide sequence ID" value="NZ_JAUJEB010000004.1"/>
</dbReference>
<keyword evidence="2" id="KW-0325">Glycoprotein</keyword>
<evidence type="ECO:0000313" key="4">
    <source>
        <dbReference type="EMBL" id="MDN5214193.1"/>
    </source>
</evidence>
<dbReference type="Pfam" id="PF00685">
    <property type="entry name" value="Sulfotransfer_1"/>
    <property type="match status" value="1"/>
</dbReference>
<dbReference type="GO" id="GO:0016740">
    <property type="term" value="F:transferase activity"/>
    <property type="evidence" value="ECO:0007669"/>
    <property type="project" value="UniProtKB-KW"/>
</dbReference>
<dbReference type="EC" id="2.8.2.-" evidence="4"/>
<evidence type="ECO:0000256" key="2">
    <source>
        <dbReference type="ARBA" id="ARBA00023180"/>
    </source>
</evidence>
<dbReference type="PANTHER" id="PTHR10605">
    <property type="entry name" value="HEPARAN SULFATE SULFOTRANSFERASE"/>
    <property type="match status" value="1"/>
</dbReference>
<sequence length="307" mass="36303">MNNKPNFFIVGAAKSGTSSLWQYLKGHPEIFMPEDELYKEPRHFSHPGRFPTEDDYLQLFAAAQSQHKRIGEASTAYLTHPDCAGKIFQFQKDNNLDVKIIILLRNPVNRAYSMYNWMAQEGYEYSATFGKALKREKKRIHKMSKFWEPNYYYNYLYFNSGLYTEQVNRYFETFGRENVYVGVFEEFTKNTAGMLKEILQFLEVDPNYSPDVSKVYNPSYKIIHPGLQFLLRWSNKILSRFNIVKFTNKKERDRLLQIGYTKQKTPPQKDEIKRELAKAYEADIRKLEILINKDLSIWLNAVKAKKE</sequence>
<keyword evidence="5" id="KW-1185">Reference proteome</keyword>
<name>A0ABT8L936_9BACT</name>
<gene>
    <name evidence="4" type="ORF">QQ020_19100</name>
</gene>
<evidence type="ECO:0000313" key="5">
    <source>
        <dbReference type="Proteomes" id="UP001172083"/>
    </source>
</evidence>
<proteinExistence type="predicted"/>
<protein>
    <submittedName>
        <fullName evidence="4">Sulfotransferase</fullName>
        <ecNumber evidence="4">2.8.2.-</ecNumber>
    </submittedName>
</protein>
<evidence type="ECO:0000259" key="3">
    <source>
        <dbReference type="Pfam" id="PF00685"/>
    </source>
</evidence>
<keyword evidence="1 4" id="KW-0808">Transferase</keyword>
<dbReference type="Gene3D" id="3.40.50.300">
    <property type="entry name" value="P-loop containing nucleotide triphosphate hydrolases"/>
    <property type="match status" value="1"/>
</dbReference>
<reference evidence="4" key="1">
    <citation type="submission" date="2023-06" db="EMBL/GenBank/DDBJ databases">
        <title>Genomic of Agaribacillus aureum.</title>
        <authorList>
            <person name="Wang G."/>
        </authorList>
    </citation>
    <scope>NUCLEOTIDE SEQUENCE</scope>
    <source>
        <strain evidence="4">BMA12</strain>
    </source>
</reference>